<keyword evidence="1" id="KW-0732">Signal</keyword>
<feature type="chain" id="PRO_5043315092" description="C-type lectin domain-containing protein" evidence="1">
    <location>
        <begin position="29"/>
        <end position="107"/>
    </location>
</feature>
<evidence type="ECO:0000313" key="3">
    <source>
        <dbReference type="Proteomes" id="UP001497382"/>
    </source>
</evidence>
<evidence type="ECO:0008006" key="4">
    <source>
        <dbReference type="Google" id="ProtNLM"/>
    </source>
</evidence>
<sequence>MIAGSKSYFSVFFCVLCCICIISVSIDATMPNCDGMMDRCRCHNDYVYYNDDAGPNTSKICLKTFLNTANWSQAHESCISEFSYILTMDINSSMVEDLPERGIDFIW</sequence>
<accession>A0AAV2A6I9</accession>
<dbReference type="AlphaFoldDB" id="A0AAV2A6I9"/>
<proteinExistence type="predicted"/>
<dbReference type="EMBL" id="CAXIEN010000123">
    <property type="protein sequence ID" value="CAL1279563.1"/>
    <property type="molecule type" value="Genomic_DNA"/>
</dbReference>
<evidence type="ECO:0000256" key="1">
    <source>
        <dbReference type="SAM" id="SignalP"/>
    </source>
</evidence>
<comment type="caution">
    <text evidence="2">The sequence shown here is derived from an EMBL/GenBank/DDBJ whole genome shotgun (WGS) entry which is preliminary data.</text>
</comment>
<name>A0AAV2A6I9_9ARAC</name>
<evidence type="ECO:0000313" key="2">
    <source>
        <dbReference type="EMBL" id="CAL1279563.1"/>
    </source>
</evidence>
<feature type="signal peptide" evidence="1">
    <location>
        <begin position="1"/>
        <end position="28"/>
    </location>
</feature>
<reference evidence="2 3" key="1">
    <citation type="submission" date="2024-04" db="EMBL/GenBank/DDBJ databases">
        <authorList>
            <person name="Rising A."/>
            <person name="Reimegard J."/>
            <person name="Sonavane S."/>
            <person name="Akerstrom W."/>
            <person name="Nylinder S."/>
            <person name="Hedman E."/>
            <person name="Kallberg Y."/>
        </authorList>
    </citation>
    <scope>NUCLEOTIDE SEQUENCE [LARGE SCALE GENOMIC DNA]</scope>
</reference>
<feature type="non-terminal residue" evidence="2">
    <location>
        <position position="107"/>
    </location>
</feature>
<dbReference type="Proteomes" id="UP001497382">
    <property type="component" value="Unassembled WGS sequence"/>
</dbReference>
<protein>
    <recommendedName>
        <fullName evidence="4">C-type lectin domain-containing protein</fullName>
    </recommendedName>
</protein>
<organism evidence="2 3">
    <name type="scientific">Larinioides sclopetarius</name>
    <dbReference type="NCBI Taxonomy" id="280406"/>
    <lineage>
        <taxon>Eukaryota</taxon>
        <taxon>Metazoa</taxon>
        <taxon>Ecdysozoa</taxon>
        <taxon>Arthropoda</taxon>
        <taxon>Chelicerata</taxon>
        <taxon>Arachnida</taxon>
        <taxon>Araneae</taxon>
        <taxon>Araneomorphae</taxon>
        <taxon>Entelegynae</taxon>
        <taxon>Araneoidea</taxon>
        <taxon>Araneidae</taxon>
        <taxon>Larinioides</taxon>
    </lineage>
</organism>
<keyword evidence="3" id="KW-1185">Reference proteome</keyword>
<gene>
    <name evidence="2" type="ORF">LARSCL_LOCUS10443</name>
</gene>